<keyword evidence="1" id="KW-0472">Membrane</keyword>
<accession>A0ABW0J3F8</accession>
<dbReference type="RefSeq" id="WP_377709059.1">
    <property type="nucleotide sequence ID" value="NZ_JBHSMP010000006.1"/>
</dbReference>
<sequence length="161" mass="18158">MSVDHRLCWSTPYVRKKLIERSLSERAVFAYFLAITTFDWLQFSLIAATPSPKVEPWMLANAWATFGVTIAGVVYLFGRNRGGTRFMSRYFPLSVTVGWKCVVFLYALNWLIDACFADYGQTVVGWLSTACAGVVNIFMFWRIGYHLSTVARVSANSNIAA</sequence>
<comment type="caution">
    <text evidence="2">The sequence shown here is derived from an EMBL/GenBank/DDBJ whole genome shotgun (WGS) entry which is preliminary data.</text>
</comment>
<name>A0ABW0J3F8_9BURK</name>
<evidence type="ECO:0000313" key="2">
    <source>
        <dbReference type="EMBL" id="MFC5427563.1"/>
    </source>
</evidence>
<feature type="transmembrane region" description="Helical" evidence="1">
    <location>
        <begin position="124"/>
        <end position="143"/>
    </location>
</feature>
<feature type="transmembrane region" description="Helical" evidence="1">
    <location>
        <begin position="60"/>
        <end position="78"/>
    </location>
</feature>
<evidence type="ECO:0000256" key="1">
    <source>
        <dbReference type="SAM" id="Phobius"/>
    </source>
</evidence>
<dbReference type="EMBL" id="JBHSMP010000006">
    <property type="protein sequence ID" value="MFC5427563.1"/>
    <property type="molecule type" value="Genomic_DNA"/>
</dbReference>
<proteinExistence type="predicted"/>
<evidence type="ECO:0008006" key="4">
    <source>
        <dbReference type="Google" id="ProtNLM"/>
    </source>
</evidence>
<keyword evidence="3" id="KW-1185">Reference proteome</keyword>
<feature type="transmembrane region" description="Helical" evidence="1">
    <location>
        <begin position="27"/>
        <end position="48"/>
    </location>
</feature>
<keyword evidence="1" id="KW-1133">Transmembrane helix</keyword>
<evidence type="ECO:0000313" key="3">
    <source>
        <dbReference type="Proteomes" id="UP001596103"/>
    </source>
</evidence>
<dbReference type="Proteomes" id="UP001596103">
    <property type="component" value="Unassembled WGS sequence"/>
</dbReference>
<gene>
    <name evidence="2" type="ORF">ACFPTO_01870</name>
</gene>
<organism evidence="2 3">
    <name type="scientific">Paraburkholderia denitrificans</name>
    <dbReference type="NCBI Taxonomy" id="694025"/>
    <lineage>
        <taxon>Bacteria</taxon>
        <taxon>Pseudomonadati</taxon>
        <taxon>Pseudomonadota</taxon>
        <taxon>Betaproteobacteria</taxon>
        <taxon>Burkholderiales</taxon>
        <taxon>Burkholderiaceae</taxon>
        <taxon>Paraburkholderia</taxon>
    </lineage>
</organism>
<reference evidence="3" key="1">
    <citation type="journal article" date="2019" name="Int. J. Syst. Evol. Microbiol.">
        <title>The Global Catalogue of Microorganisms (GCM) 10K type strain sequencing project: providing services to taxonomists for standard genome sequencing and annotation.</title>
        <authorList>
            <consortium name="The Broad Institute Genomics Platform"/>
            <consortium name="The Broad Institute Genome Sequencing Center for Infectious Disease"/>
            <person name="Wu L."/>
            <person name="Ma J."/>
        </authorList>
    </citation>
    <scope>NUCLEOTIDE SEQUENCE [LARGE SCALE GENOMIC DNA]</scope>
    <source>
        <strain evidence="3">CCUG 56042</strain>
    </source>
</reference>
<keyword evidence="1" id="KW-0812">Transmembrane</keyword>
<feature type="transmembrane region" description="Helical" evidence="1">
    <location>
        <begin position="90"/>
        <end position="112"/>
    </location>
</feature>
<protein>
    <recommendedName>
        <fullName evidence="4">GtrA family protein</fullName>
    </recommendedName>
</protein>